<reference evidence="1" key="1">
    <citation type="submission" date="2014-01" db="EMBL/GenBank/DDBJ databases">
        <authorList>
            <person name="Brown-Elliot B."/>
            <person name="Wallace R."/>
            <person name="Lenaerts A."/>
            <person name="Ordway D."/>
            <person name="DeGroote M.A."/>
            <person name="Parker T."/>
            <person name="Sizemore C."/>
            <person name="Tallon L.J."/>
            <person name="Sadzewicz L.K."/>
            <person name="Sengamalay N."/>
            <person name="Fraser C.M."/>
            <person name="Hine E."/>
            <person name="Shefchek K.A."/>
            <person name="Das S.P."/>
            <person name="Tettelin H."/>
        </authorList>
    </citation>
    <scope>NUCLEOTIDE SEQUENCE [LARGE SCALE GENOMIC DNA]</scope>
    <source>
        <strain evidence="1">4042</strain>
    </source>
</reference>
<dbReference type="AlphaFoldDB" id="X7YKR9"/>
<name>X7YKR9_MYCXE</name>
<keyword evidence="1" id="KW-0808">Transferase</keyword>
<accession>X7YKR9</accession>
<sequence>MVIPVRDNSSGLQRLLTSLRGLRIVVVDDGSVVPVERDDFAGTHCDIEVLRHVRSRGRRLLATPALPLAPPILWRSWILTWCHAAVGWKLYSAIFATPRSRWLPRASSVCRKVTICLRVTRRCAPRWTWVSVRPGRTLRAGVVCSKCSDHLPHQGIA</sequence>
<dbReference type="GO" id="GO:0016740">
    <property type="term" value="F:transferase activity"/>
    <property type="evidence" value="ECO:0007669"/>
    <property type="project" value="UniProtKB-KW"/>
</dbReference>
<protein>
    <submittedName>
        <fullName evidence="1">Glycosyl transferase family 2</fullName>
    </submittedName>
</protein>
<organism evidence="1">
    <name type="scientific">Mycobacterium xenopi 4042</name>
    <dbReference type="NCBI Taxonomy" id="1299334"/>
    <lineage>
        <taxon>Bacteria</taxon>
        <taxon>Bacillati</taxon>
        <taxon>Actinomycetota</taxon>
        <taxon>Actinomycetes</taxon>
        <taxon>Mycobacteriales</taxon>
        <taxon>Mycobacteriaceae</taxon>
        <taxon>Mycobacterium</taxon>
    </lineage>
</organism>
<gene>
    <name evidence="1" type="ORF">I553_0774</name>
</gene>
<proteinExistence type="predicted"/>
<dbReference type="EMBL" id="JAOB01000093">
    <property type="protein sequence ID" value="EUA07128.1"/>
    <property type="molecule type" value="Genomic_DNA"/>
</dbReference>
<comment type="caution">
    <text evidence="1">The sequence shown here is derived from an EMBL/GenBank/DDBJ whole genome shotgun (WGS) entry which is preliminary data.</text>
</comment>
<evidence type="ECO:0000313" key="1">
    <source>
        <dbReference type="EMBL" id="EUA07128.1"/>
    </source>
</evidence>